<dbReference type="GO" id="GO:0089701">
    <property type="term" value="C:U2AF complex"/>
    <property type="evidence" value="ECO:0007669"/>
    <property type="project" value="InterPro"/>
</dbReference>
<dbReference type="InterPro" id="IPR009145">
    <property type="entry name" value="U2AF_small"/>
</dbReference>
<sequence>MLMIILCSHVCWRRLVKHEQRRRRRQTAAKARDAAQNLLQKSPRYQARVAAEQAAADVKQEKDELAHKLRKAEFQARDLALHSLFLYEKAMKEGKIQQIRKDQAKIPKSASNGLLASAETSEKSQLLQQTRDALGQSAERSQNPEPPRPAIVPPQQEVCPFFSKTGACRFGDRCSRCHVYPAVSCTLLLPGMYVAPGQLPDSRSDSDAMLEYDEADRRLHFREFFLDVTDEARKFGRICEVRVCANSAAHLRGNLYIRYERTSDACAAAAGLHGRYYGGKIVSVIFVPLESLRNATCGLFFRNMCHKGGECNFIHPYPNPDGAYFSDPRRGLHDRSGASGPGSDRRPRSSSPRPQPSRATVNGRPARSSRSSRNYTAKRSRSPGSTSSKRSRSPGSTRSKRSGSPGSSRSKRSRSPGSSRSRRSRSPGSSRSRRSRSSGSTRSKRSGSPGSSRSKRSRSPGSSRSRRSRSPGSTISKRSRSPGFSRSRRSRSPGSSRSKRSRSPGSTRSKRSRSPGSSISKRS</sequence>
<dbReference type="Gene3D" id="3.30.70.330">
    <property type="match status" value="1"/>
</dbReference>
<dbReference type="OMA" id="RKCPKGN"/>
<protein>
    <submittedName>
        <fullName evidence="13">Splicing factor U2af small subunit A</fullName>
    </submittedName>
</protein>
<dbReference type="InterPro" id="IPR035979">
    <property type="entry name" value="RBD_domain_sf"/>
</dbReference>
<dbReference type="PROSITE" id="PS50102">
    <property type="entry name" value="RRM"/>
    <property type="match status" value="1"/>
</dbReference>
<feature type="region of interest" description="Disordered" evidence="9">
    <location>
        <begin position="118"/>
        <end position="155"/>
    </location>
</feature>
<keyword evidence="1 7" id="KW-0479">Metal-binding</keyword>
<feature type="compositionally biased region" description="Low complexity" evidence="9">
    <location>
        <begin position="437"/>
        <end position="452"/>
    </location>
</feature>
<feature type="coiled-coil region" evidence="8">
    <location>
        <begin position="48"/>
        <end position="75"/>
    </location>
</feature>
<dbReference type="GO" id="GO:0003723">
    <property type="term" value="F:RNA binding"/>
    <property type="evidence" value="ECO:0007669"/>
    <property type="project" value="UniProtKB-UniRule"/>
</dbReference>
<dbReference type="InterPro" id="IPR012677">
    <property type="entry name" value="Nucleotide-bd_a/b_plait_sf"/>
</dbReference>
<reference evidence="13" key="1">
    <citation type="submission" date="2025-08" db="UniProtKB">
        <authorList>
            <consortium name="RefSeq"/>
        </authorList>
    </citation>
    <scope>IDENTIFICATION</scope>
    <source>
        <tissue evidence="13">Whole organism</tissue>
    </source>
</reference>
<dbReference type="SUPFAM" id="SSF54928">
    <property type="entry name" value="RNA-binding domain, RBD"/>
    <property type="match status" value="1"/>
</dbReference>
<feature type="zinc finger region" description="C3H1-type" evidence="7">
    <location>
        <begin position="291"/>
        <end position="318"/>
    </location>
</feature>
<dbReference type="SMART" id="SM00356">
    <property type="entry name" value="ZnF_C3H1"/>
    <property type="match status" value="2"/>
</dbReference>
<evidence type="ECO:0000313" key="13">
    <source>
        <dbReference type="RefSeq" id="XP_018012337.1"/>
    </source>
</evidence>
<accession>A0A8B7NFE2</accession>
<dbReference type="PRINTS" id="PR01848">
    <property type="entry name" value="U2AUXFACTOR"/>
</dbReference>
<evidence type="ECO:0000256" key="9">
    <source>
        <dbReference type="SAM" id="MobiDB-lite"/>
    </source>
</evidence>
<dbReference type="AlphaFoldDB" id="A0A8B7NFE2"/>
<feature type="compositionally biased region" description="Basic residues" evidence="9">
    <location>
        <begin position="486"/>
        <end position="513"/>
    </location>
</feature>
<evidence type="ECO:0000256" key="4">
    <source>
        <dbReference type="ARBA" id="ARBA00022833"/>
    </source>
</evidence>
<keyword evidence="12" id="KW-1185">Reference proteome</keyword>
<dbReference type="Proteomes" id="UP000694843">
    <property type="component" value="Unplaced"/>
</dbReference>
<evidence type="ECO:0000256" key="5">
    <source>
        <dbReference type="ARBA" id="ARBA00022884"/>
    </source>
</evidence>
<feature type="compositionally biased region" description="Basic residues" evidence="9">
    <location>
        <begin position="409"/>
        <end position="436"/>
    </location>
</feature>
<keyword evidence="4 7" id="KW-0862">Zinc</keyword>
<dbReference type="Pfam" id="PF00642">
    <property type="entry name" value="zf-CCCH"/>
    <property type="match status" value="1"/>
</dbReference>
<feature type="region of interest" description="Disordered" evidence="9">
    <location>
        <begin position="324"/>
        <end position="523"/>
    </location>
</feature>
<feature type="compositionally biased region" description="Low complexity" evidence="9">
    <location>
        <begin position="514"/>
        <end position="523"/>
    </location>
</feature>
<organism evidence="12 13">
    <name type="scientific">Hyalella azteca</name>
    <name type="common">Amphipod</name>
    <dbReference type="NCBI Taxonomy" id="294128"/>
    <lineage>
        <taxon>Eukaryota</taxon>
        <taxon>Metazoa</taxon>
        <taxon>Ecdysozoa</taxon>
        <taxon>Arthropoda</taxon>
        <taxon>Crustacea</taxon>
        <taxon>Multicrustacea</taxon>
        <taxon>Malacostraca</taxon>
        <taxon>Eumalacostraca</taxon>
        <taxon>Peracarida</taxon>
        <taxon>Amphipoda</taxon>
        <taxon>Senticaudata</taxon>
        <taxon>Talitrida</taxon>
        <taxon>Talitroidea</taxon>
        <taxon>Hyalellidae</taxon>
        <taxon>Hyalella</taxon>
    </lineage>
</organism>
<evidence type="ECO:0000313" key="12">
    <source>
        <dbReference type="Proteomes" id="UP000694843"/>
    </source>
</evidence>
<evidence type="ECO:0000256" key="8">
    <source>
        <dbReference type="SAM" id="Coils"/>
    </source>
</evidence>
<evidence type="ECO:0000256" key="1">
    <source>
        <dbReference type="ARBA" id="ARBA00022723"/>
    </source>
</evidence>
<dbReference type="InterPro" id="IPR000571">
    <property type="entry name" value="Znf_CCCH"/>
</dbReference>
<evidence type="ECO:0000256" key="7">
    <source>
        <dbReference type="PROSITE-ProRule" id="PRU00723"/>
    </source>
</evidence>
<dbReference type="GO" id="GO:0000398">
    <property type="term" value="P:mRNA splicing, via spliceosome"/>
    <property type="evidence" value="ECO:0007669"/>
    <property type="project" value="InterPro"/>
</dbReference>
<feature type="domain" description="RRM" evidence="10">
    <location>
        <begin position="221"/>
        <end position="284"/>
    </location>
</feature>
<dbReference type="GeneID" id="108669500"/>
<gene>
    <name evidence="13" type="primary">LOC108669500</name>
</gene>
<keyword evidence="3 7" id="KW-0863">Zinc-finger</keyword>
<keyword evidence="2" id="KW-0677">Repeat</keyword>
<name>A0A8B7NFE2_HYAAZ</name>
<feature type="zinc finger region" description="C3H1-type" evidence="7">
    <location>
        <begin position="153"/>
        <end position="181"/>
    </location>
</feature>
<evidence type="ECO:0000259" key="11">
    <source>
        <dbReference type="PROSITE" id="PS50103"/>
    </source>
</evidence>
<proteinExistence type="predicted"/>
<evidence type="ECO:0000256" key="3">
    <source>
        <dbReference type="ARBA" id="ARBA00022771"/>
    </source>
</evidence>
<dbReference type="InterPro" id="IPR000504">
    <property type="entry name" value="RRM_dom"/>
</dbReference>
<feature type="domain" description="C3H1-type" evidence="11">
    <location>
        <begin position="291"/>
        <end position="318"/>
    </location>
</feature>
<dbReference type="RefSeq" id="XP_018012337.1">
    <property type="nucleotide sequence ID" value="XM_018156848.2"/>
</dbReference>
<evidence type="ECO:0000256" key="2">
    <source>
        <dbReference type="ARBA" id="ARBA00022737"/>
    </source>
</evidence>
<evidence type="ECO:0000256" key="6">
    <source>
        <dbReference type="PROSITE-ProRule" id="PRU00176"/>
    </source>
</evidence>
<feature type="compositionally biased region" description="Low complexity" evidence="9">
    <location>
        <begin position="382"/>
        <end position="408"/>
    </location>
</feature>
<feature type="compositionally biased region" description="Basic and acidic residues" evidence="9">
    <location>
        <begin position="327"/>
        <end position="336"/>
    </location>
</feature>
<dbReference type="PANTHER" id="PTHR12620">
    <property type="entry name" value="U2 SNRNP AUXILIARY FACTOR, SMALL SUBUNIT"/>
    <property type="match status" value="1"/>
</dbReference>
<feature type="compositionally biased region" description="Low complexity" evidence="9">
    <location>
        <begin position="349"/>
        <end position="358"/>
    </location>
</feature>
<dbReference type="PROSITE" id="PS50103">
    <property type="entry name" value="ZF_C3H1"/>
    <property type="match status" value="2"/>
</dbReference>
<keyword evidence="8" id="KW-0175">Coiled coil</keyword>
<dbReference type="KEGG" id="hazt:108669500"/>
<evidence type="ECO:0000259" key="10">
    <source>
        <dbReference type="PROSITE" id="PS50102"/>
    </source>
</evidence>
<dbReference type="GO" id="GO:0008270">
    <property type="term" value="F:zinc ion binding"/>
    <property type="evidence" value="ECO:0007669"/>
    <property type="project" value="UniProtKB-KW"/>
</dbReference>
<keyword evidence="5 6" id="KW-0694">RNA-binding</keyword>
<feature type="domain" description="C3H1-type" evidence="11">
    <location>
        <begin position="153"/>
        <end position="181"/>
    </location>
</feature>
<dbReference type="OrthoDB" id="75923at2759"/>
<feature type="compositionally biased region" description="Basic residues" evidence="9">
    <location>
        <begin position="453"/>
        <end position="469"/>
    </location>
</feature>